<organism evidence="3 4">
    <name type="scientific">Methanobacterium lacus (strain AL-21)</name>
    <dbReference type="NCBI Taxonomy" id="877455"/>
    <lineage>
        <taxon>Archaea</taxon>
        <taxon>Methanobacteriati</taxon>
        <taxon>Methanobacteriota</taxon>
        <taxon>Methanomada group</taxon>
        <taxon>Methanobacteria</taxon>
        <taxon>Methanobacteriales</taxon>
        <taxon>Methanobacteriaceae</taxon>
        <taxon>Methanobacterium</taxon>
    </lineage>
</organism>
<reference evidence="4" key="1">
    <citation type="submission" date="2011-02" db="EMBL/GenBank/DDBJ databases">
        <title>Complete sequence of Methanobacterium sp. AL-21.</title>
        <authorList>
            <consortium name="US DOE Joint Genome Institute"/>
            <person name="Lucas S."/>
            <person name="Copeland A."/>
            <person name="Lapidus A."/>
            <person name="Cheng J.-F."/>
            <person name="Goodwin L."/>
            <person name="Pitluck S."/>
            <person name="Chertkov O."/>
            <person name="Detter J.C."/>
            <person name="Han C."/>
            <person name="Tapia R."/>
            <person name="Land M."/>
            <person name="Hauser L."/>
            <person name="Kyrpides N."/>
            <person name="Ivanova N."/>
            <person name="Mikhailova N."/>
            <person name="Pagani I."/>
            <person name="Cadillo-Quiroz H."/>
            <person name="Imachi H."/>
            <person name="Zinder S."/>
            <person name="Liu W."/>
            <person name="Woyke T."/>
        </authorList>
    </citation>
    <scope>NUCLEOTIDE SEQUENCE [LARGE SCALE GENOMIC DNA]</scope>
    <source>
        <strain evidence="4">AL-21</strain>
    </source>
</reference>
<proteinExistence type="predicted"/>
<keyword evidence="4" id="KW-1185">Reference proteome</keyword>
<dbReference type="Pfam" id="PF25274">
    <property type="entry name" value="MJ0548_C"/>
    <property type="match status" value="1"/>
</dbReference>
<dbReference type="Proteomes" id="UP000007490">
    <property type="component" value="Chromosome"/>
</dbReference>
<dbReference type="InterPro" id="IPR057377">
    <property type="entry name" value="MJ0548_C"/>
</dbReference>
<dbReference type="RefSeq" id="WP_013644693.1">
    <property type="nucleotide sequence ID" value="NC_015216.1"/>
</dbReference>
<dbReference type="KEGG" id="mel:Metbo_1097"/>
<name>F0T5U9_METLA</name>
<dbReference type="HOGENOM" id="CLU_078138_0_0_2"/>
<reference evidence="3 4" key="2">
    <citation type="journal article" date="2014" name="Int. J. Syst. Evol. Microbiol.">
        <title>Methanobacterium paludis sp. nov. and a novel strain of Methanobacterium lacus isolated from northern peatlands.</title>
        <authorList>
            <person name="Cadillo-Quiroz H."/>
            <person name="Brauer S.L."/>
            <person name="Goodson N."/>
            <person name="Yavitt J.B."/>
            <person name="Zinder S.H."/>
        </authorList>
    </citation>
    <scope>NUCLEOTIDE SEQUENCE [LARGE SCALE GENOMIC DNA]</scope>
    <source>
        <strain evidence="3 4">AL-21</strain>
    </source>
</reference>
<feature type="domain" description="Connectase MJ0548-like C-terminal" evidence="2">
    <location>
        <begin position="203"/>
        <end position="305"/>
    </location>
</feature>
<dbReference type="OrthoDB" id="106876at2157"/>
<dbReference type="AlphaFoldDB" id="F0T5U9"/>
<evidence type="ECO:0000259" key="1">
    <source>
        <dbReference type="Pfam" id="PF09894"/>
    </source>
</evidence>
<dbReference type="GeneID" id="10277547"/>
<dbReference type="PIRSF" id="PIRSF019262">
    <property type="entry name" value="UCP019262"/>
    <property type="match status" value="1"/>
</dbReference>
<dbReference type="Pfam" id="PF09894">
    <property type="entry name" value="MJ0548_N"/>
    <property type="match status" value="1"/>
</dbReference>
<protein>
    <submittedName>
        <fullName evidence="3">Uncharacterized conserved protein UCP019262</fullName>
    </submittedName>
</protein>
<dbReference type="eggNOG" id="arCOG03213">
    <property type="taxonomic scope" value="Archaea"/>
</dbReference>
<dbReference type="InterPro" id="IPR057262">
    <property type="entry name" value="MJ0548_N"/>
</dbReference>
<accession>F0T5U9</accession>
<gene>
    <name evidence="3" type="ordered locus">Metbo_1097</name>
</gene>
<dbReference type="EMBL" id="CP002551">
    <property type="protein sequence ID" value="ADZ09342.1"/>
    <property type="molecule type" value="Genomic_DNA"/>
</dbReference>
<feature type="domain" description="Connectase MJ0548-like N-terminal" evidence="1">
    <location>
        <begin position="1"/>
        <end position="197"/>
    </location>
</feature>
<dbReference type="InterPro" id="IPR016754">
    <property type="entry name" value="MJ0548-like"/>
</dbReference>
<dbReference type="STRING" id="877455.Metbo_1097"/>
<evidence type="ECO:0000313" key="4">
    <source>
        <dbReference type="Proteomes" id="UP000007490"/>
    </source>
</evidence>
<evidence type="ECO:0000313" key="3">
    <source>
        <dbReference type="EMBL" id="ADZ09342.1"/>
    </source>
</evidence>
<sequence>MSLIVTYIGSKGCIMAGDKRRIGFYGSPEARETLEDELYAGKIKTEEDLIKKAEEQGINLKISDDTTKIREMDNVLVGEVISRATHETKRKRIYAISGAYSMVELTGSNIDTVKSGGRSIIVYGNKYTQELAEKTIKKYWKPKMKFVDVERIMELVMSEVSENTPSVSKSFDLMIKYNSMDQKLAKEVIRTTVLEDVKNLEAFRNQLREENIKATKNIQMATKIVIEGNIGTVTRVNGNDVEIILDQTVEALDFNWEPVAKPAERVILTSENPQNVVMGDLAVIENENLCIKRTKESLNCGFILCRSDD</sequence>
<evidence type="ECO:0000259" key="2">
    <source>
        <dbReference type="Pfam" id="PF25274"/>
    </source>
</evidence>